<dbReference type="GO" id="GO:0006508">
    <property type="term" value="P:proteolysis"/>
    <property type="evidence" value="ECO:0007669"/>
    <property type="project" value="UniProtKB-KW"/>
</dbReference>
<dbReference type="InterPro" id="IPR016047">
    <property type="entry name" value="M23ase_b-sheet_dom"/>
</dbReference>
<evidence type="ECO:0000313" key="9">
    <source>
        <dbReference type="EMBL" id="PJK29418.1"/>
    </source>
</evidence>
<feature type="domain" description="M23ase beta-sheet core" evidence="8">
    <location>
        <begin position="338"/>
        <end position="435"/>
    </location>
</feature>
<dbReference type="FunFam" id="2.70.70.10:FF:000006">
    <property type="entry name" value="M23 family peptidase"/>
    <property type="match status" value="1"/>
</dbReference>
<evidence type="ECO:0000313" key="10">
    <source>
        <dbReference type="Proteomes" id="UP000229498"/>
    </source>
</evidence>
<keyword evidence="4" id="KW-0378">Hydrolase</keyword>
<dbReference type="PANTHER" id="PTHR21666">
    <property type="entry name" value="PEPTIDASE-RELATED"/>
    <property type="match status" value="1"/>
</dbReference>
<evidence type="ECO:0000256" key="4">
    <source>
        <dbReference type="ARBA" id="ARBA00022801"/>
    </source>
</evidence>
<dbReference type="InterPro" id="IPR050570">
    <property type="entry name" value="Cell_wall_metabolism_enzyme"/>
</dbReference>
<dbReference type="Gene3D" id="2.70.70.10">
    <property type="entry name" value="Glucose Permease (Domain IIA)"/>
    <property type="match status" value="1"/>
</dbReference>
<dbReference type="AlphaFoldDB" id="A0A2M9G127"/>
<keyword evidence="7" id="KW-0472">Membrane</keyword>
<dbReference type="SUPFAM" id="SSF51261">
    <property type="entry name" value="Duplicated hybrid motif"/>
    <property type="match status" value="1"/>
</dbReference>
<dbReference type="PANTHER" id="PTHR21666:SF288">
    <property type="entry name" value="CELL DIVISION PROTEIN YTFB"/>
    <property type="match status" value="1"/>
</dbReference>
<dbReference type="Pfam" id="PF01551">
    <property type="entry name" value="Peptidase_M23"/>
    <property type="match status" value="1"/>
</dbReference>
<evidence type="ECO:0000256" key="1">
    <source>
        <dbReference type="ARBA" id="ARBA00001947"/>
    </source>
</evidence>
<name>A0A2M9G127_9PROT</name>
<dbReference type="OrthoDB" id="9805070at2"/>
<dbReference type="Proteomes" id="UP000229498">
    <property type="component" value="Unassembled WGS sequence"/>
</dbReference>
<evidence type="ECO:0000256" key="3">
    <source>
        <dbReference type="ARBA" id="ARBA00022723"/>
    </source>
</evidence>
<keyword evidence="6" id="KW-0482">Metalloprotease</keyword>
<evidence type="ECO:0000256" key="6">
    <source>
        <dbReference type="ARBA" id="ARBA00023049"/>
    </source>
</evidence>
<reference evidence="9 10" key="1">
    <citation type="submission" date="2017-11" db="EMBL/GenBank/DDBJ databases">
        <title>Draft genome sequence of Rhizobiales bacterium SY3-13.</title>
        <authorList>
            <person name="Sun C."/>
        </authorList>
    </citation>
    <scope>NUCLEOTIDE SEQUENCE [LARGE SCALE GENOMIC DNA]</scope>
    <source>
        <strain evidence="9 10">SY3-13</strain>
    </source>
</reference>
<keyword evidence="10" id="KW-1185">Reference proteome</keyword>
<organism evidence="9 10">
    <name type="scientific">Minwuia thermotolerans</name>
    <dbReference type="NCBI Taxonomy" id="2056226"/>
    <lineage>
        <taxon>Bacteria</taxon>
        <taxon>Pseudomonadati</taxon>
        <taxon>Pseudomonadota</taxon>
        <taxon>Alphaproteobacteria</taxon>
        <taxon>Minwuiales</taxon>
        <taxon>Minwuiaceae</taxon>
        <taxon>Minwuia</taxon>
    </lineage>
</organism>
<proteinExistence type="predicted"/>
<sequence length="490" mass="53165">MSGTETEPMIVQEPSYRGGRRGKRITVAACALAVIGGLAGLLFGIQDPETKGRANAAVGLGAGDSPRLLMSQRERDIDAFVERVFARMVEDGVADLDRQAALTGEALAGRRMDTVIRPGDTLARALSSAGADNGIVHQAVTALGKLTDLRRLKPGQELTLMFDHATDKLTEVRLQESVERVVYARATPDGGFLGEEERLTFERQLVRARGTIEDSLFLAGQRAGVEHEVLAELIRMFSFDVDFQRGIHPGDGFELTYERFVNRAGEVMKTGNILKATLVRKGSPLTYFRYQPEGEPGPDYFDARGQSARKTLMQTPIDGARISSGFGKRRHPILGYTKMHKGTDFAARAGTPIMAAGDGTIARIGWNGGYGRYIQIRHNGTYSTAYAHMKGFRSGLKNGSRVKQGQIIGYVGTSGRSTGPHLHYEVLKNGSQVNPRSIKLPTGVKLAGARLDAFQAFRAELDAEIAALPFLDQEVAEMDAGRVRTAAAAD</sequence>
<feature type="transmembrane region" description="Helical" evidence="7">
    <location>
        <begin position="25"/>
        <end position="45"/>
    </location>
</feature>
<keyword evidence="3" id="KW-0479">Metal-binding</keyword>
<comment type="cofactor">
    <cofactor evidence="1">
        <name>Zn(2+)</name>
        <dbReference type="ChEBI" id="CHEBI:29105"/>
    </cofactor>
</comment>
<evidence type="ECO:0000256" key="7">
    <source>
        <dbReference type="SAM" id="Phobius"/>
    </source>
</evidence>
<dbReference type="InterPro" id="IPR011055">
    <property type="entry name" value="Dup_hybrid_motif"/>
</dbReference>
<dbReference type="GO" id="GO:0004222">
    <property type="term" value="F:metalloendopeptidase activity"/>
    <property type="evidence" value="ECO:0007669"/>
    <property type="project" value="TreeGrafter"/>
</dbReference>
<evidence type="ECO:0000256" key="5">
    <source>
        <dbReference type="ARBA" id="ARBA00022833"/>
    </source>
</evidence>
<accession>A0A2M9G127</accession>
<evidence type="ECO:0000259" key="8">
    <source>
        <dbReference type="Pfam" id="PF01551"/>
    </source>
</evidence>
<dbReference type="EMBL" id="PHIG01000033">
    <property type="protein sequence ID" value="PJK29418.1"/>
    <property type="molecule type" value="Genomic_DNA"/>
</dbReference>
<keyword evidence="7" id="KW-1133">Transmembrane helix</keyword>
<protein>
    <submittedName>
        <fullName evidence="9">Peptidase M23</fullName>
    </submittedName>
</protein>
<dbReference type="GO" id="GO:0046872">
    <property type="term" value="F:metal ion binding"/>
    <property type="evidence" value="ECO:0007669"/>
    <property type="project" value="UniProtKB-KW"/>
</dbReference>
<keyword evidence="5" id="KW-0862">Zinc</keyword>
<evidence type="ECO:0000256" key="2">
    <source>
        <dbReference type="ARBA" id="ARBA00022670"/>
    </source>
</evidence>
<dbReference type="CDD" id="cd12797">
    <property type="entry name" value="M23_peptidase"/>
    <property type="match status" value="1"/>
</dbReference>
<dbReference type="Gene3D" id="3.10.450.350">
    <property type="match status" value="2"/>
</dbReference>
<comment type="caution">
    <text evidence="9">The sequence shown here is derived from an EMBL/GenBank/DDBJ whole genome shotgun (WGS) entry which is preliminary data.</text>
</comment>
<keyword evidence="2" id="KW-0645">Protease</keyword>
<keyword evidence="7" id="KW-0812">Transmembrane</keyword>
<gene>
    <name evidence="9" type="ORF">CVT23_12520</name>
</gene>